<organism evidence="3 4">
    <name type="scientific">Novosphingobium colocasiae</name>
    <dbReference type="NCBI Taxonomy" id="1256513"/>
    <lineage>
        <taxon>Bacteria</taxon>
        <taxon>Pseudomonadati</taxon>
        <taxon>Pseudomonadota</taxon>
        <taxon>Alphaproteobacteria</taxon>
        <taxon>Sphingomonadales</taxon>
        <taxon>Sphingomonadaceae</taxon>
        <taxon>Novosphingobium</taxon>
    </lineage>
</organism>
<evidence type="ECO:0000256" key="1">
    <source>
        <dbReference type="ARBA" id="ARBA00023284"/>
    </source>
</evidence>
<accession>A0A918PDT7</accession>
<dbReference type="CDD" id="cd02966">
    <property type="entry name" value="TlpA_like_family"/>
    <property type="match status" value="1"/>
</dbReference>
<evidence type="ECO:0000259" key="2">
    <source>
        <dbReference type="PROSITE" id="PS51352"/>
    </source>
</evidence>
<keyword evidence="4" id="KW-1185">Reference proteome</keyword>
<dbReference type="PANTHER" id="PTHR42852:SF13">
    <property type="entry name" value="PROTEIN DIPZ"/>
    <property type="match status" value="1"/>
</dbReference>
<reference evidence="3" key="2">
    <citation type="submission" date="2020-09" db="EMBL/GenBank/DDBJ databases">
        <authorList>
            <person name="Sun Q."/>
            <person name="Kim S."/>
        </authorList>
    </citation>
    <scope>NUCLEOTIDE SEQUENCE</scope>
    <source>
        <strain evidence="3">KCTC 32255</strain>
    </source>
</reference>
<dbReference type="InterPro" id="IPR000866">
    <property type="entry name" value="AhpC/TSA"/>
</dbReference>
<dbReference type="InterPro" id="IPR013766">
    <property type="entry name" value="Thioredoxin_domain"/>
</dbReference>
<dbReference type="EMBL" id="BMZA01000004">
    <property type="protein sequence ID" value="GGZ01758.1"/>
    <property type="molecule type" value="Genomic_DNA"/>
</dbReference>
<sequence length="154" mass="16710">MACLCAGLSLAAAPATRFPAWRATTIDGANLDLSAADRKVVVVNYWATWCAPCRVEMPMLDAAYARFHGEAVEMIGIALDSGASRDKIRRAVRVSFPLARLADTSIKPSQVPGALPETRIYGRDGRLRYTFRAGKDTLDGPTLDRILATLSAER</sequence>
<dbReference type="PROSITE" id="PS00194">
    <property type="entry name" value="THIOREDOXIN_1"/>
    <property type="match status" value="1"/>
</dbReference>
<dbReference type="GO" id="GO:0016209">
    <property type="term" value="F:antioxidant activity"/>
    <property type="evidence" value="ECO:0007669"/>
    <property type="project" value="InterPro"/>
</dbReference>
<dbReference type="InterPro" id="IPR017937">
    <property type="entry name" value="Thioredoxin_CS"/>
</dbReference>
<proteinExistence type="predicted"/>
<evidence type="ECO:0000313" key="3">
    <source>
        <dbReference type="EMBL" id="GGZ01758.1"/>
    </source>
</evidence>
<keyword evidence="1" id="KW-0676">Redox-active center</keyword>
<dbReference type="GO" id="GO:0015036">
    <property type="term" value="F:disulfide oxidoreductase activity"/>
    <property type="evidence" value="ECO:0007669"/>
    <property type="project" value="UniProtKB-ARBA"/>
</dbReference>
<gene>
    <name evidence="3" type="ORF">GCM10011614_15820</name>
</gene>
<dbReference type="InterPro" id="IPR050553">
    <property type="entry name" value="Thioredoxin_ResA/DsbE_sf"/>
</dbReference>
<dbReference type="PANTHER" id="PTHR42852">
    <property type="entry name" value="THIOL:DISULFIDE INTERCHANGE PROTEIN DSBE"/>
    <property type="match status" value="1"/>
</dbReference>
<dbReference type="Proteomes" id="UP000648075">
    <property type="component" value="Unassembled WGS sequence"/>
</dbReference>
<dbReference type="AlphaFoldDB" id="A0A918PDT7"/>
<name>A0A918PDT7_9SPHN</name>
<protein>
    <recommendedName>
        <fullName evidence="2">Thioredoxin domain-containing protein</fullName>
    </recommendedName>
</protein>
<feature type="domain" description="Thioredoxin" evidence="2">
    <location>
        <begin position="12"/>
        <end position="154"/>
    </location>
</feature>
<dbReference type="RefSeq" id="WP_189620645.1">
    <property type="nucleotide sequence ID" value="NZ_BMZA01000004.1"/>
</dbReference>
<dbReference type="SUPFAM" id="SSF52833">
    <property type="entry name" value="Thioredoxin-like"/>
    <property type="match status" value="1"/>
</dbReference>
<dbReference type="Pfam" id="PF00578">
    <property type="entry name" value="AhpC-TSA"/>
    <property type="match status" value="1"/>
</dbReference>
<dbReference type="PROSITE" id="PS51352">
    <property type="entry name" value="THIOREDOXIN_2"/>
    <property type="match status" value="1"/>
</dbReference>
<evidence type="ECO:0000313" key="4">
    <source>
        <dbReference type="Proteomes" id="UP000648075"/>
    </source>
</evidence>
<comment type="caution">
    <text evidence="3">The sequence shown here is derived from an EMBL/GenBank/DDBJ whole genome shotgun (WGS) entry which is preliminary data.</text>
</comment>
<dbReference type="InterPro" id="IPR036249">
    <property type="entry name" value="Thioredoxin-like_sf"/>
</dbReference>
<reference evidence="3" key="1">
    <citation type="journal article" date="2014" name="Int. J. Syst. Evol. Microbiol.">
        <title>Complete genome sequence of Corynebacterium casei LMG S-19264T (=DSM 44701T), isolated from a smear-ripened cheese.</title>
        <authorList>
            <consortium name="US DOE Joint Genome Institute (JGI-PGF)"/>
            <person name="Walter F."/>
            <person name="Albersmeier A."/>
            <person name="Kalinowski J."/>
            <person name="Ruckert C."/>
        </authorList>
    </citation>
    <scope>NUCLEOTIDE SEQUENCE</scope>
    <source>
        <strain evidence="3">KCTC 32255</strain>
    </source>
</reference>
<dbReference type="Gene3D" id="3.40.30.10">
    <property type="entry name" value="Glutaredoxin"/>
    <property type="match status" value="1"/>
</dbReference>